<proteinExistence type="inferred from homology"/>
<dbReference type="InterPro" id="IPR014729">
    <property type="entry name" value="Rossmann-like_a/b/a_fold"/>
</dbReference>
<comment type="similarity">
    <text evidence="1">Belongs to the universal stress protein A family.</text>
</comment>
<dbReference type="AlphaFoldDB" id="A0A644YQB2"/>
<feature type="domain" description="UspA" evidence="2">
    <location>
        <begin position="162"/>
        <end position="298"/>
    </location>
</feature>
<protein>
    <submittedName>
        <fullName evidence="3">Universal stress protein</fullName>
    </submittedName>
</protein>
<organism evidence="3">
    <name type="scientific">bioreactor metagenome</name>
    <dbReference type="NCBI Taxonomy" id="1076179"/>
    <lineage>
        <taxon>unclassified sequences</taxon>
        <taxon>metagenomes</taxon>
        <taxon>ecological metagenomes</taxon>
    </lineage>
</organism>
<dbReference type="EMBL" id="VSSQ01005889">
    <property type="protein sequence ID" value="MPM30785.1"/>
    <property type="molecule type" value="Genomic_DNA"/>
</dbReference>
<evidence type="ECO:0000256" key="1">
    <source>
        <dbReference type="ARBA" id="ARBA00008791"/>
    </source>
</evidence>
<feature type="domain" description="UspA" evidence="2">
    <location>
        <begin position="10"/>
        <end position="151"/>
    </location>
</feature>
<dbReference type="InterPro" id="IPR006015">
    <property type="entry name" value="Universal_stress_UspA"/>
</dbReference>
<accession>A0A644YQB2</accession>
<dbReference type="SUPFAM" id="SSF52402">
    <property type="entry name" value="Adenine nucleotide alpha hydrolases-like"/>
    <property type="match status" value="2"/>
</dbReference>
<dbReference type="PRINTS" id="PR01438">
    <property type="entry name" value="UNVRSLSTRESS"/>
</dbReference>
<sequence length="307" mass="32408">MTAELQTAGRIVVGTDGSERANKAVDWAAERAQIRGIPLLVLDVIAEVPLPSRTHALKAMASGGDFLEQYNARAEKRLDKVLTQLKEKHPDLDVEGQVVRGNPSAVLAEASRDAFLVVVGARGQGAPMSVKLLGGVSDAVATHSHGPIAVITDESIENPGGPVVVGVDESAAAKGAIDFAFETAHVRKVPLIAINAWDFGAYDAYNADVWEYSIDEITAGLTEMVNKQLADGKAKFPEVPTEVRVVRGRAEVALVDESKKAGLVVVGSRGRGGFAGLLLGSTSKHVLREAHCPVIVTRGEIPTETTI</sequence>
<comment type="caution">
    <text evidence="3">The sequence shown here is derived from an EMBL/GenBank/DDBJ whole genome shotgun (WGS) entry which is preliminary data.</text>
</comment>
<name>A0A644YQB2_9ZZZZ</name>
<dbReference type="InterPro" id="IPR006016">
    <property type="entry name" value="UspA"/>
</dbReference>
<gene>
    <name evidence="3" type="ORF">SDC9_77335</name>
</gene>
<evidence type="ECO:0000259" key="2">
    <source>
        <dbReference type="Pfam" id="PF00582"/>
    </source>
</evidence>
<reference evidence="3" key="1">
    <citation type="submission" date="2019-08" db="EMBL/GenBank/DDBJ databases">
        <authorList>
            <person name="Kucharzyk K."/>
            <person name="Murdoch R.W."/>
            <person name="Higgins S."/>
            <person name="Loffler F."/>
        </authorList>
    </citation>
    <scope>NUCLEOTIDE SEQUENCE</scope>
</reference>
<dbReference type="Pfam" id="PF00582">
    <property type="entry name" value="Usp"/>
    <property type="match status" value="2"/>
</dbReference>
<evidence type="ECO:0000313" key="3">
    <source>
        <dbReference type="EMBL" id="MPM30785.1"/>
    </source>
</evidence>
<dbReference type="PANTHER" id="PTHR46268">
    <property type="entry name" value="STRESS RESPONSE PROTEIN NHAX"/>
    <property type="match status" value="1"/>
</dbReference>
<dbReference type="PANTHER" id="PTHR46268:SF6">
    <property type="entry name" value="UNIVERSAL STRESS PROTEIN UP12"/>
    <property type="match status" value="1"/>
</dbReference>
<dbReference type="Gene3D" id="3.40.50.620">
    <property type="entry name" value="HUPs"/>
    <property type="match status" value="2"/>
</dbReference>